<evidence type="ECO:0000313" key="2">
    <source>
        <dbReference type="EMBL" id="GAA0942215.1"/>
    </source>
</evidence>
<gene>
    <name evidence="2" type="ORF">GCM10009560_54690</name>
</gene>
<sequence length="285" mass="32380">MSTRRLSPAKKAAIDLGERLRQLRTSAGFSQRALGQATGWHFTKISRMENGGKSPTEAEIRLWCRLCHAEGEIPDLVAGMRALESMYREHKRQTRAGMRRLVRSSVPLYERTTSFRIYEHNAIPGLFQTADYAEAMLSFWIGFLDTPNDLDDAVRAQQRRQGVVRQQDKRFEVVIEEQALRTLFGTAETQATQLERLLEILELPNVLFGVIPMMVERPCVASVGFWIFDHESVQMETPSAAIEVTRPGEVDLYVRMFDLLASVAVYGESARTLIEATARELRAMN</sequence>
<protein>
    <submittedName>
        <fullName evidence="2">Helix-turn-helix transcriptional regulator</fullName>
    </submittedName>
</protein>
<dbReference type="CDD" id="cd00093">
    <property type="entry name" value="HTH_XRE"/>
    <property type="match status" value="1"/>
</dbReference>
<proteinExistence type="predicted"/>
<feature type="domain" description="HTH cro/C1-type" evidence="1">
    <location>
        <begin position="20"/>
        <end position="76"/>
    </location>
</feature>
<dbReference type="PROSITE" id="PS50943">
    <property type="entry name" value="HTH_CROC1"/>
    <property type="match status" value="1"/>
</dbReference>
<dbReference type="InterPro" id="IPR043917">
    <property type="entry name" value="DUF5753"/>
</dbReference>
<dbReference type="Proteomes" id="UP001501578">
    <property type="component" value="Unassembled WGS sequence"/>
</dbReference>
<keyword evidence="3" id="KW-1185">Reference proteome</keyword>
<reference evidence="2 3" key="1">
    <citation type="journal article" date="2019" name="Int. J. Syst. Evol. Microbiol.">
        <title>The Global Catalogue of Microorganisms (GCM) 10K type strain sequencing project: providing services to taxonomists for standard genome sequencing and annotation.</title>
        <authorList>
            <consortium name="The Broad Institute Genomics Platform"/>
            <consortium name="The Broad Institute Genome Sequencing Center for Infectious Disease"/>
            <person name="Wu L."/>
            <person name="Ma J."/>
        </authorList>
    </citation>
    <scope>NUCLEOTIDE SEQUENCE [LARGE SCALE GENOMIC DNA]</scope>
    <source>
        <strain evidence="2 3">JCM 11136</strain>
    </source>
</reference>
<dbReference type="SMART" id="SM00530">
    <property type="entry name" value="HTH_XRE"/>
    <property type="match status" value="1"/>
</dbReference>
<accession>A0ABN1QGZ8</accession>
<name>A0ABN1QGZ8_9ACTN</name>
<dbReference type="InterPro" id="IPR001387">
    <property type="entry name" value="Cro/C1-type_HTH"/>
</dbReference>
<dbReference type="InterPro" id="IPR010982">
    <property type="entry name" value="Lambda_DNA-bd_dom_sf"/>
</dbReference>
<dbReference type="SUPFAM" id="SSF47413">
    <property type="entry name" value="lambda repressor-like DNA-binding domains"/>
    <property type="match status" value="1"/>
</dbReference>
<dbReference type="Gene3D" id="1.10.260.40">
    <property type="entry name" value="lambda repressor-like DNA-binding domains"/>
    <property type="match status" value="1"/>
</dbReference>
<organism evidence="2 3">
    <name type="scientific">Nonomuraea longicatena</name>
    <dbReference type="NCBI Taxonomy" id="83682"/>
    <lineage>
        <taxon>Bacteria</taxon>
        <taxon>Bacillati</taxon>
        <taxon>Actinomycetota</taxon>
        <taxon>Actinomycetes</taxon>
        <taxon>Streptosporangiales</taxon>
        <taxon>Streptosporangiaceae</taxon>
        <taxon>Nonomuraea</taxon>
    </lineage>
</organism>
<dbReference type="Pfam" id="PF19054">
    <property type="entry name" value="DUF5753"/>
    <property type="match status" value="1"/>
</dbReference>
<dbReference type="EMBL" id="BAAAHQ010000032">
    <property type="protein sequence ID" value="GAA0942215.1"/>
    <property type="molecule type" value="Genomic_DNA"/>
</dbReference>
<comment type="caution">
    <text evidence="2">The sequence shown here is derived from an EMBL/GenBank/DDBJ whole genome shotgun (WGS) entry which is preliminary data.</text>
</comment>
<evidence type="ECO:0000313" key="3">
    <source>
        <dbReference type="Proteomes" id="UP001501578"/>
    </source>
</evidence>
<evidence type="ECO:0000259" key="1">
    <source>
        <dbReference type="PROSITE" id="PS50943"/>
    </source>
</evidence>
<dbReference type="Pfam" id="PF13560">
    <property type="entry name" value="HTH_31"/>
    <property type="match status" value="1"/>
</dbReference>